<keyword evidence="2" id="KW-1185">Reference proteome</keyword>
<dbReference type="Proteomes" id="UP001054821">
    <property type="component" value="Chromosome 8"/>
</dbReference>
<dbReference type="AlphaFoldDB" id="A0AAD4V001"/>
<comment type="caution">
    <text evidence="1">The sequence shown here is derived from an EMBL/GenBank/DDBJ whole genome shotgun (WGS) entry which is preliminary data.</text>
</comment>
<name>A0AAD4V001_PRUDU</name>
<accession>A0AAD4V001</accession>
<evidence type="ECO:0000313" key="2">
    <source>
        <dbReference type="Proteomes" id="UP001054821"/>
    </source>
</evidence>
<protein>
    <submittedName>
        <fullName evidence="1">Uncharacterized protein</fullName>
    </submittedName>
</protein>
<gene>
    <name evidence="1" type="ORF">L3X38_044248</name>
</gene>
<reference evidence="1 2" key="1">
    <citation type="journal article" date="2022" name="G3 (Bethesda)">
        <title>Whole-genome sequence and methylome profiling of the almond [Prunus dulcis (Mill.) D.A. Webb] cultivar 'Nonpareil'.</title>
        <authorList>
            <person name="D'Amico-Willman K.M."/>
            <person name="Ouma W.Z."/>
            <person name="Meulia T."/>
            <person name="Sideli G.M."/>
            <person name="Gradziel T.M."/>
            <person name="Fresnedo-Ramirez J."/>
        </authorList>
    </citation>
    <scope>NUCLEOTIDE SEQUENCE [LARGE SCALE GENOMIC DNA]</scope>
    <source>
        <strain evidence="1">Clone GOH B32 T37-40</strain>
    </source>
</reference>
<proteinExistence type="predicted"/>
<sequence>MLPQLCQQIPPSQSLKLTSVALELWSTNNAATSMRRATNIRMKEKMAEIRTRATFEKFNSKNLRAKKCNPQIKPRLEHGLILPEDWPGFVGPNSCPGSFSLLKNEFGAWAPFCPDKGNPLELLLFEALYGGSSNCHNYWKIFI</sequence>
<dbReference type="EMBL" id="JAJFAZ020000008">
    <property type="protein sequence ID" value="KAI5315072.1"/>
    <property type="molecule type" value="Genomic_DNA"/>
</dbReference>
<organism evidence="1 2">
    <name type="scientific">Prunus dulcis</name>
    <name type="common">Almond</name>
    <name type="synonym">Amygdalus dulcis</name>
    <dbReference type="NCBI Taxonomy" id="3755"/>
    <lineage>
        <taxon>Eukaryota</taxon>
        <taxon>Viridiplantae</taxon>
        <taxon>Streptophyta</taxon>
        <taxon>Embryophyta</taxon>
        <taxon>Tracheophyta</taxon>
        <taxon>Spermatophyta</taxon>
        <taxon>Magnoliopsida</taxon>
        <taxon>eudicotyledons</taxon>
        <taxon>Gunneridae</taxon>
        <taxon>Pentapetalae</taxon>
        <taxon>rosids</taxon>
        <taxon>fabids</taxon>
        <taxon>Rosales</taxon>
        <taxon>Rosaceae</taxon>
        <taxon>Amygdaloideae</taxon>
        <taxon>Amygdaleae</taxon>
        <taxon>Prunus</taxon>
    </lineage>
</organism>
<evidence type="ECO:0000313" key="1">
    <source>
        <dbReference type="EMBL" id="KAI5315072.1"/>
    </source>
</evidence>